<dbReference type="Proteomes" id="UP000187203">
    <property type="component" value="Unassembled WGS sequence"/>
</dbReference>
<dbReference type="EMBL" id="AWUE01018627">
    <property type="protein sequence ID" value="OMO79180.1"/>
    <property type="molecule type" value="Genomic_DNA"/>
</dbReference>
<comment type="caution">
    <text evidence="1">The sequence shown here is derived from an EMBL/GenBank/DDBJ whole genome shotgun (WGS) entry which is preliminary data.</text>
</comment>
<sequence length="47" mass="5263">MEQFKKDQQAIIVAIIYDGVYAAHICFENDLGDSRRTCPMGSHGGIY</sequence>
<evidence type="ECO:0000313" key="2">
    <source>
        <dbReference type="Proteomes" id="UP000187203"/>
    </source>
</evidence>
<evidence type="ECO:0000313" key="1">
    <source>
        <dbReference type="EMBL" id="OMO79180.1"/>
    </source>
</evidence>
<name>A0A1R3I9D9_9ROSI</name>
<protein>
    <submittedName>
        <fullName evidence="1">Uncharacterized protein</fullName>
    </submittedName>
</protein>
<organism evidence="1 2">
    <name type="scientific">Corchorus olitorius</name>
    <dbReference type="NCBI Taxonomy" id="93759"/>
    <lineage>
        <taxon>Eukaryota</taxon>
        <taxon>Viridiplantae</taxon>
        <taxon>Streptophyta</taxon>
        <taxon>Embryophyta</taxon>
        <taxon>Tracheophyta</taxon>
        <taxon>Spermatophyta</taxon>
        <taxon>Magnoliopsida</taxon>
        <taxon>eudicotyledons</taxon>
        <taxon>Gunneridae</taxon>
        <taxon>Pentapetalae</taxon>
        <taxon>rosids</taxon>
        <taxon>malvids</taxon>
        <taxon>Malvales</taxon>
        <taxon>Malvaceae</taxon>
        <taxon>Grewioideae</taxon>
        <taxon>Apeibeae</taxon>
        <taxon>Corchorus</taxon>
    </lineage>
</organism>
<accession>A0A1R3I9D9</accession>
<dbReference type="AlphaFoldDB" id="A0A1R3I9D9"/>
<proteinExistence type="predicted"/>
<reference evidence="2" key="1">
    <citation type="submission" date="2013-09" db="EMBL/GenBank/DDBJ databases">
        <title>Corchorus olitorius genome sequencing.</title>
        <authorList>
            <person name="Alam M."/>
            <person name="Haque M.S."/>
            <person name="Islam M.S."/>
            <person name="Emdad E.M."/>
            <person name="Islam M.M."/>
            <person name="Ahmed B."/>
            <person name="Halim A."/>
            <person name="Hossen Q.M.M."/>
            <person name="Hossain M.Z."/>
            <person name="Ahmed R."/>
            <person name="Khan M.M."/>
            <person name="Islam R."/>
            <person name="Rashid M.M."/>
            <person name="Khan S.A."/>
            <person name="Rahman M.S."/>
            <person name="Alam M."/>
            <person name="Yahiya A.S."/>
            <person name="Khan M.S."/>
            <person name="Azam M.S."/>
            <person name="Haque T."/>
            <person name="Lashkar M.Z.H."/>
            <person name="Akhand A.I."/>
            <person name="Morshed G."/>
            <person name="Roy S."/>
            <person name="Uddin K.S."/>
            <person name="Rabeya T."/>
            <person name="Hossain A.S."/>
            <person name="Chowdhury A."/>
            <person name="Snigdha A.R."/>
            <person name="Mortoza M.S."/>
            <person name="Matin S.A."/>
            <person name="Hoque S.M.E."/>
            <person name="Islam M.K."/>
            <person name="Roy D.K."/>
            <person name="Haider R."/>
            <person name="Moosa M.M."/>
            <person name="Elias S.M."/>
            <person name="Hasan A.M."/>
            <person name="Jahan S."/>
            <person name="Shafiuddin M."/>
            <person name="Mahmood N."/>
            <person name="Shommy N.S."/>
        </authorList>
    </citation>
    <scope>NUCLEOTIDE SEQUENCE [LARGE SCALE GENOMIC DNA]</scope>
    <source>
        <strain evidence="2">cv. O-4</strain>
    </source>
</reference>
<gene>
    <name evidence="1" type="ORF">COLO4_24513</name>
</gene>
<dbReference type="OrthoDB" id="10332644at2759"/>
<keyword evidence="2" id="KW-1185">Reference proteome</keyword>